<dbReference type="OrthoDB" id="769774at2"/>
<proteinExistence type="predicted"/>
<sequence>MNNWCLKCLPLLVMIVILSGCGMFRKVFKTNEYAEQEISSLEKKKMKEWTIDRSTLTIREQSDTVVVTPEKIIKQDTYLNLDSLVNGLTVI</sequence>
<dbReference type="EMBL" id="FNGY01000003">
    <property type="protein sequence ID" value="SDM24310.1"/>
    <property type="molecule type" value="Genomic_DNA"/>
</dbReference>
<organism evidence="1 2">
    <name type="scientific">Pedobacter steynii</name>
    <dbReference type="NCBI Taxonomy" id="430522"/>
    <lineage>
        <taxon>Bacteria</taxon>
        <taxon>Pseudomonadati</taxon>
        <taxon>Bacteroidota</taxon>
        <taxon>Sphingobacteriia</taxon>
        <taxon>Sphingobacteriales</taxon>
        <taxon>Sphingobacteriaceae</taxon>
        <taxon>Pedobacter</taxon>
    </lineage>
</organism>
<dbReference type="AlphaFoldDB" id="A0A1G9RMK8"/>
<dbReference type="Proteomes" id="UP000183200">
    <property type="component" value="Unassembled WGS sequence"/>
</dbReference>
<gene>
    <name evidence="1" type="ORF">SAMN05421820_103292</name>
</gene>
<dbReference type="RefSeq" id="WP_143010394.1">
    <property type="nucleotide sequence ID" value="NZ_FNGY01000003.1"/>
</dbReference>
<evidence type="ECO:0000313" key="1">
    <source>
        <dbReference type="EMBL" id="SDM24310.1"/>
    </source>
</evidence>
<name>A0A1G9RMK8_9SPHI</name>
<accession>A0A1G9RMK8</accession>
<protein>
    <submittedName>
        <fullName evidence="1">Uncharacterized protein</fullName>
    </submittedName>
</protein>
<evidence type="ECO:0000313" key="2">
    <source>
        <dbReference type="Proteomes" id="UP000183200"/>
    </source>
</evidence>
<reference evidence="2" key="1">
    <citation type="submission" date="2016-10" db="EMBL/GenBank/DDBJ databases">
        <authorList>
            <person name="Varghese N."/>
            <person name="Submissions S."/>
        </authorList>
    </citation>
    <scope>NUCLEOTIDE SEQUENCE [LARGE SCALE GENOMIC DNA]</scope>
    <source>
        <strain evidence="2">DSM 19110</strain>
    </source>
</reference>
<dbReference type="PROSITE" id="PS51257">
    <property type="entry name" value="PROKAR_LIPOPROTEIN"/>
    <property type="match status" value="1"/>
</dbReference>
<keyword evidence="2" id="KW-1185">Reference proteome</keyword>